<protein>
    <submittedName>
        <fullName evidence="2">Uncharacterized protein</fullName>
    </submittedName>
</protein>
<sequence>MFTDDYIKQQNASLNFFKNAAKNLQELNKELKQDNDKWEEKNNEHLRKITKG</sequence>
<dbReference type="RefSeq" id="WP_036087392.1">
    <property type="nucleotide sequence ID" value="NZ_AP019823.1"/>
</dbReference>
<evidence type="ECO:0000313" key="2">
    <source>
        <dbReference type="EMBL" id="BBM37658.1"/>
    </source>
</evidence>
<evidence type="ECO:0000313" key="3">
    <source>
        <dbReference type="Proteomes" id="UP000321892"/>
    </source>
</evidence>
<dbReference type="OrthoDB" id="9870754at2"/>
<gene>
    <name evidence="2" type="ORF">JCM16775_0348</name>
</gene>
<evidence type="ECO:0000256" key="1">
    <source>
        <dbReference type="SAM" id="Coils"/>
    </source>
</evidence>
<name>A0A510JED5_9FUSO</name>
<proteinExistence type="predicted"/>
<dbReference type="KEGG" id="lhf:JCM16775_0348"/>
<dbReference type="Proteomes" id="UP000321892">
    <property type="component" value="Chromosome"/>
</dbReference>
<keyword evidence="1" id="KW-0175">Coiled coil</keyword>
<dbReference type="AlphaFoldDB" id="A0A510JED5"/>
<keyword evidence="3" id="KW-1185">Reference proteome</keyword>
<accession>A0A510JED5</accession>
<reference evidence="2 3" key="1">
    <citation type="submission" date="2019-07" db="EMBL/GenBank/DDBJ databases">
        <title>Complete Genome Sequence of Leptotrichia hofstadii Strain JCM16775.</title>
        <authorList>
            <person name="Watanabe S."/>
            <person name="Cui L."/>
        </authorList>
    </citation>
    <scope>NUCLEOTIDE SEQUENCE [LARGE SCALE GENOMIC DNA]</scope>
    <source>
        <strain evidence="2 3">JCM16775</strain>
    </source>
</reference>
<dbReference type="EMBL" id="AP019823">
    <property type="protein sequence ID" value="BBM37658.1"/>
    <property type="molecule type" value="Genomic_DNA"/>
</dbReference>
<feature type="coiled-coil region" evidence="1">
    <location>
        <begin position="7"/>
        <end position="48"/>
    </location>
</feature>
<organism evidence="2 3">
    <name type="scientific">Leptotrichia hofstadii</name>
    <dbReference type="NCBI Taxonomy" id="157688"/>
    <lineage>
        <taxon>Bacteria</taxon>
        <taxon>Fusobacteriati</taxon>
        <taxon>Fusobacteriota</taxon>
        <taxon>Fusobacteriia</taxon>
        <taxon>Fusobacteriales</taxon>
        <taxon>Leptotrichiaceae</taxon>
        <taxon>Leptotrichia</taxon>
    </lineage>
</organism>